<dbReference type="Pfam" id="PF17936">
    <property type="entry name" value="Big_6"/>
    <property type="match status" value="8"/>
</dbReference>
<sequence length="1744" mass="173664">MTILTRHRTGQYPLKRRAFRTLAVALAGGLSLGSLALPATTAEAYQGPGATATGSTVVFPSGLTVTADVSSQGGSDIGVTMLTGTFSSYAAYASPTSVFTQDSPLFRVSGTKTYTGVDVWDAMGDLTLTFNRPVKNPRLHLVSLGGAMSSGSAYYTSHAPRMTLTSASPSMPTLTPKAGWNGWNVSGSVISPAVNGLFIVDGTDRCVVSALHPETSPFGCGTVELTGTVESAQFSMEALKHRVEGSGGDSSTTLPYVQFVVTVDEDLAGGSTALPASYGAASHVSTGLSLGADVTADSTSTASVTTPEVQATDTNDALVSAPAAQVGKPYTVSGVAVNGLLAGHSATSTLWVDGNRNGTFDNGEKVSVAGGNGAKSFTVPASAMTSSGASWLRIRTSENAAQAAVATGFADSGEVEDWAVTVAPAQAPTLSGPTNGSVLKTTKPTFSGSNGVAGLPVEVRLPNGTVLCTVVAAADGSWSCPSTVVLPEGAVTVNAFVVDAGGTSSPASNPLTFTVDTTAPAAISLNPTNGTFVTGGTVDPTDTVTWTNGSGTVIPGVTTINPDGTVRFVPTTPLPHGTVVTATPKDVAGNVGAPASVTVDAQAPAAISLDPTNGTFVTGGTVDPSDTVTWTNGSGTVIPGVTTINPDGTVRFVPTTPLPHGTVVTATPKDVAGNVGAPASVTVDAQAPAAISLDPTNGTFVTGGTVDPSDTVTWTNGSGTVIPGVTTINPDGTVRFVPTTPLPHGTVVTATPKDVAGNVGAPASVTVDAQAPAAISLDPTNGTFVTGGTVDPSDTVTWTNGSGTVIPGVTTINPDGTVRFVPTTPLPHGTVVTATPKDVAGNVGAPASVTVDAQAPAAPTVNPTNGSVVRGTAEANTTVTIRDADGTILGTTPSDSTGRYELPFTPSIPDGTVLMVTSTDAAGNVSLPATTTVNNAGVDAPVVNPTDGTEVTGNGVPGNTITVTLPDSTELTTTVKPDGTWTVPVAPGHTLTDGETVTVVQTNPEGTHSQPVTVVVDQTAPEAIDLNPTNGTQVTGGTVDPTDTVTWTNGSGTVIPGVTTINPDGTVRFVPTTPLPHGTVVTATPMDAAGNVGAPASVTVDAQAPAAPTVNPTNGSVVRGTAEANTTVTIRDADGTILGTTPVDAAGTYELAFSPWIPDGTVLLVTSTDAAGNVSQPATTTVNNAPVDAPVVNPTDGTEVTGNGVPGNTITVTLPDSTELTTTVKPDGTWTVPVAPGHTLTDGETVTVIATNPEGTDSAPVAVIVDQTPPAPAVTKPSNGSTVVIEPIDECDTATVVDGNGTPILGELTVNPDGTITFVPEVPLTEDDTVLVIVTDPSGNVSTPTPVEIDTTAPEAPTVNPTNGSVVRGTAEPNTTVTITDSDGTILGTTLVDANGLYELPFSPAIPDGTVLLVTATDGVGNVSLPATTRVDGSAVLPPYVAPTTGETLTGTALPGGTITATLPDGTELTTTVKPDGTWTIPVAPGHTLTEGDTVSVTVENSVGTVSEPTIVVVDQTAPKPPLVNPTDGTVVTGSGAEPGGTVIVTDKDGRPIDGEATVNPDGTFRFVPTTPLPDGELIEVIVTDPAGNRSEPTPETVDHTAPTAPVVDPTDGTRVTGTAEPGSKITVRDESGRVIGTGTTGPDGRFDIGLSPAAAPGSRVAVSATDAAGNIATTIVTVNAAGGAFGATEATDGRAGSLALTGSAGIPATAVLALLGLVSGAALVVLRRRRDARDELSSETHSL</sequence>
<comment type="caution">
    <text evidence="7">The sequence shown here is derived from an EMBL/GenBank/DDBJ whole genome shotgun (WGS) entry which is preliminary data.</text>
</comment>
<dbReference type="InterPro" id="IPR041498">
    <property type="entry name" value="Big_6"/>
</dbReference>
<dbReference type="InterPro" id="IPR045474">
    <property type="entry name" value="GEVED"/>
</dbReference>
<evidence type="ECO:0000259" key="5">
    <source>
        <dbReference type="Pfam" id="PF19077"/>
    </source>
</evidence>
<keyword evidence="8" id="KW-1185">Reference proteome</keyword>
<dbReference type="PROSITE" id="PS51318">
    <property type="entry name" value="TAT"/>
    <property type="match status" value="1"/>
</dbReference>
<proteinExistence type="predicted"/>
<dbReference type="Proteomes" id="UP000318331">
    <property type="component" value="Unassembled WGS sequence"/>
</dbReference>
<feature type="domain" description="Bacterial Ig" evidence="4">
    <location>
        <begin position="1602"/>
        <end position="1676"/>
    </location>
</feature>
<dbReference type="GO" id="GO:0005975">
    <property type="term" value="P:carbohydrate metabolic process"/>
    <property type="evidence" value="ECO:0007669"/>
    <property type="project" value="UniProtKB-ARBA"/>
</dbReference>
<evidence type="ECO:0000256" key="3">
    <source>
        <dbReference type="SAM" id="SignalP"/>
    </source>
</evidence>
<gene>
    <name evidence="7" type="ORF">FB466_0882</name>
</gene>
<dbReference type="InterPro" id="IPR006311">
    <property type="entry name" value="TAT_signal"/>
</dbReference>
<keyword evidence="2" id="KW-0812">Transmembrane</keyword>
<evidence type="ECO:0000256" key="1">
    <source>
        <dbReference type="SAM" id="MobiDB-lite"/>
    </source>
</evidence>
<feature type="region of interest" description="Disordered" evidence="1">
    <location>
        <begin position="1518"/>
        <end position="1541"/>
    </location>
</feature>
<evidence type="ECO:0000256" key="2">
    <source>
        <dbReference type="SAM" id="Phobius"/>
    </source>
</evidence>
<dbReference type="RefSeq" id="WP_141916117.1">
    <property type="nucleotide sequence ID" value="NZ_VFPN01000001.1"/>
</dbReference>
<dbReference type="Pfam" id="PF20009">
    <property type="entry name" value="GEVED"/>
    <property type="match status" value="1"/>
</dbReference>
<feature type="domain" description="Bacterial Ig" evidence="4">
    <location>
        <begin position="1195"/>
        <end position="1265"/>
    </location>
</feature>
<feature type="region of interest" description="Disordered" evidence="1">
    <location>
        <begin position="1586"/>
        <end position="1625"/>
    </location>
</feature>
<feature type="chain" id="PRO_5038949612" description="CshA-type fibril repeat protein" evidence="3">
    <location>
        <begin position="37"/>
        <end position="1744"/>
    </location>
</feature>
<keyword evidence="3" id="KW-0732">Signal</keyword>
<evidence type="ECO:0008006" key="9">
    <source>
        <dbReference type="Google" id="ProtNLM"/>
    </source>
</evidence>
<dbReference type="InterPro" id="IPR013783">
    <property type="entry name" value="Ig-like_fold"/>
</dbReference>
<feature type="domain" description="Bacterial Ig" evidence="4">
    <location>
        <begin position="1445"/>
        <end position="1514"/>
    </location>
</feature>
<feature type="domain" description="Bacterial Ig" evidence="4">
    <location>
        <begin position="946"/>
        <end position="1016"/>
    </location>
</feature>
<feature type="domain" description="Bacterial Ig" evidence="4">
    <location>
        <begin position="1353"/>
        <end position="1431"/>
    </location>
</feature>
<feature type="domain" description="Bacterial Ig" evidence="4">
    <location>
        <begin position="1104"/>
        <end position="1183"/>
    </location>
</feature>
<feature type="domain" description="GEVED" evidence="6">
    <location>
        <begin position="349"/>
        <end position="421"/>
    </location>
</feature>
<protein>
    <recommendedName>
        <fullName evidence="9">CshA-type fibril repeat protein</fullName>
    </recommendedName>
</protein>
<dbReference type="EMBL" id="VFPN01000001">
    <property type="protein sequence ID" value="TQM66060.1"/>
    <property type="molecule type" value="Genomic_DNA"/>
</dbReference>
<evidence type="ECO:0000313" key="7">
    <source>
        <dbReference type="EMBL" id="TQM66060.1"/>
    </source>
</evidence>
<keyword evidence="2" id="KW-0472">Membrane</keyword>
<dbReference type="Pfam" id="PF19077">
    <property type="entry name" value="Big_13"/>
    <property type="match status" value="1"/>
</dbReference>
<dbReference type="Gene3D" id="2.60.40.10">
    <property type="entry name" value="Immunoglobulins"/>
    <property type="match status" value="10"/>
</dbReference>
<dbReference type="NCBIfam" id="NF033510">
    <property type="entry name" value="Ca_tandemer"/>
    <property type="match status" value="8"/>
</dbReference>
<evidence type="ECO:0000313" key="8">
    <source>
        <dbReference type="Proteomes" id="UP000318331"/>
    </source>
</evidence>
<dbReference type="InterPro" id="IPR044016">
    <property type="entry name" value="Big_13"/>
</dbReference>
<evidence type="ECO:0000259" key="6">
    <source>
        <dbReference type="Pfam" id="PF20009"/>
    </source>
</evidence>
<feature type="signal peptide" evidence="3">
    <location>
        <begin position="1"/>
        <end position="36"/>
    </location>
</feature>
<feature type="domain" description="Bacterial Ig" evidence="4">
    <location>
        <begin position="1518"/>
        <end position="1598"/>
    </location>
</feature>
<keyword evidence="2" id="KW-1133">Transmembrane helix</keyword>
<name>A0A543I6E9_9MICO</name>
<feature type="domain" description="Bacterial Ig-like" evidence="5">
    <location>
        <begin position="436"/>
        <end position="517"/>
    </location>
</feature>
<organism evidence="7 8">
    <name type="scientific">Klugiella xanthotipulae</name>
    <dbReference type="NCBI Taxonomy" id="244735"/>
    <lineage>
        <taxon>Bacteria</taxon>
        <taxon>Bacillati</taxon>
        <taxon>Actinomycetota</taxon>
        <taxon>Actinomycetes</taxon>
        <taxon>Micrococcales</taxon>
        <taxon>Microbacteriaceae</taxon>
        <taxon>Klugiella</taxon>
    </lineage>
</organism>
<reference evidence="7 8" key="1">
    <citation type="submission" date="2019-06" db="EMBL/GenBank/DDBJ databases">
        <title>Sequencing the genomes of 1000 actinobacteria strains.</title>
        <authorList>
            <person name="Klenk H.-P."/>
        </authorList>
    </citation>
    <scope>NUCLEOTIDE SEQUENCE [LARGE SCALE GENOMIC DNA]</scope>
    <source>
        <strain evidence="7 8">DSM 18031</strain>
    </source>
</reference>
<feature type="transmembrane region" description="Helical" evidence="2">
    <location>
        <begin position="1705"/>
        <end position="1727"/>
    </location>
</feature>
<dbReference type="OrthoDB" id="8781117at2"/>
<accession>A0A543I6E9</accession>
<evidence type="ECO:0000259" key="4">
    <source>
        <dbReference type="Pfam" id="PF17936"/>
    </source>
</evidence>
<feature type="domain" description="Bacterial Ig" evidence="4">
    <location>
        <begin position="855"/>
        <end position="934"/>
    </location>
</feature>